<evidence type="ECO:0000313" key="3">
    <source>
        <dbReference type="Proteomes" id="UP001344658"/>
    </source>
</evidence>
<comment type="caution">
    <text evidence="2">The sequence shown here is derived from an EMBL/GenBank/DDBJ whole genome shotgun (WGS) entry which is preliminary data.</text>
</comment>
<name>A0ABU7PEA4_9ACTN</name>
<feature type="compositionally biased region" description="Pro residues" evidence="1">
    <location>
        <begin position="105"/>
        <end position="116"/>
    </location>
</feature>
<gene>
    <name evidence="2" type="ORF">V2S66_18905</name>
</gene>
<evidence type="ECO:0000313" key="2">
    <source>
        <dbReference type="EMBL" id="MEE4544033.1"/>
    </source>
</evidence>
<reference evidence="2 3" key="1">
    <citation type="submission" date="2023-12" db="EMBL/GenBank/DDBJ databases">
        <title>Streptomyces sp. V4-01.</title>
        <authorList>
            <person name="Somphong A."/>
            <person name="Phongsopitanun W."/>
        </authorList>
    </citation>
    <scope>NUCLEOTIDE SEQUENCE [LARGE SCALE GENOMIC DNA]</scope>
    <source>
        <strain evidence="2 3">V4-01</strain>
    </source>
</reference>
<organism evidence="2 3">
    <name type="scientific">Actinacidiphila polyblastidii</name>
    <dbReference type="NCBI Taxonomy" id="3110430"/>
    <lineage>
        <taxon>Bacteria</taxon>
        <taxon>Bacillati</taxon>
        <taxon>Actinomycetota</taxon>
        <taxon>Actinomycetes</taxon>
        <taxon>Kitasatosporales</taxon>
        <taxon>Streptomycetaceae</taxon>
        <taxon>Actinacidiphila</taxon>
    </lineage>
</organism>
<proteinExistence type="predicted"/>
<protein>
    <submittedName>
        <fullName evidence="2">Uncharacterized protein</fullName>
    </submittedName>
</protein>
<sequence>MSPADECGTDVEIYRRFGSPVIYADSRTGAPEELLLLLDTLGLQRHEAAPFYVWHQVPEDAQHQVASRACAAVHLAGYRVAIDPDVVDEPVLAAALARPANRPEPQQPAAPPPTPTAEPRRSR</sequence>
<feature type="region of interest" description="Disordered" evidence="1">
    <location>
        <begin position="97"/>
        <end position="123"/>
    </location>
</feature>
<accession>A0ABU7PEA4</accession>
<evidence type="ECO:0000256" key="1">
    <source>
        <dbReference type="SAM" id="MobiDB-lite"/>
    </source>
</evidence>
<keyword evidence="3" id="KW-1185">Reference proteome</keyword>
<dbReference type="EMBL" id="JAZEWV010000014">
    <property type="protein sequence ID" value="MEE4544033.1"/>
    <property type="molecule type" value="Genomic_DNA"/>
</dbReference>
<dbReference type="Proteomes" id="UP001344658">
    <property type="component" value="Unassembled WGS sequence"/>
</dbReference>
<dbReference type="RefSeq" id="WP_330796966.1">
    <property type="nucleotide sequence ID" value="NZ_JAZEWV010000014.1"/>
</dbReference>